<feature type="transmembrane region" description="Helical" evidence="2">
    <location>
        <begin position="233"/>
        <end position="258"/>
    </location>
</feature>
<reference evidence="4" key="1">
    <citation type="submission" date="2014-11" db="EMBL/GenBank/DDBJ databases">
        <authorList>
            <person name="Otto D Thomas"/>
            <person name="Naeem Raeece"/>
        </authorList>
    </citation>
    <scope>NUCLEOTIDE SEQUENCE</scope>
</reference>
<gene>
    <name evidence="4" type="ORF">Cvel_1664</name>
</gene>
<evidence type="ECO:0000256" key="2">
    <source>
        <dbReference type="SAM" id="Phobius"/>
    </source>
</evidence>
<feature type="transmembrane region" description="Helical" evidence="2">
    <location>
        <begin position="437"/>
        <end position="458"/>
    </location>
</feature>
<feature type="transmembrane region" description="Helical" evidence="2">
    <location>
        <begin position="383"/>
        <end position="403"/>
    </location>
</feature>
<dbReference type="GO" id="GO:0016747">
    <property type="term" value="F:acyltransferase activity, transferring groups other than amino-acyl groups"/>
    <property type="evidence" value="ECO:0007669"/>
    <property type="project" value="InterPro"/>
</dbReference>
<dbReference type="EMBL" id="CDMZ01004756">
    <property type="protein sequence ID" value="CEM50791.1"/>
    <property type="molecule type" value="Genomic_DNA"/>
</dbReference>
<evidence type="ECO:0000259" key="3">
    <source>
        <dbReference type="Pfam" id="PF01757"/>
    </source>
</evidence>
<feature type="transmembrane region" description="Helical" evidence="2">
    <location>
        <begin position="306"/>
        <end position="325"/>
    </location>
</feature>
<feature type="transmembrane region" description="Helical" evidence="2">
    <location>
        <begin position="34"/>
        <end position="54"/>
    </location>
</feature>
<dbReference type="PANTHER" id="PTHR36927">
    <property type="entry name" value="BLR4337 PROTEIN"/>
    <property type="match status" value="1"/>
</dbReference>
<evidence type="ECO:0000313" key="4">
    <source>
        <dbReference type="EMBL" id="CEM50791.1"/>
    </source>
</evidence>
<dbReference type="Pfam" id="PF01757">
    <property type="entry name" value="Acyl_transf_3"/>
    <property type="match status" value="1"/>
</dbReference>
<dbReference type="InterPro" id="IPR002656">
    <property type="entry name" value="Acyl_transf_3_dom"/>
</dbReference>
<feature type="transmembrane region" description="Helical" evidence="2">
    <location>
        <begin position="337"/>
        <end position="363"/>
    </location>
</feature>
<keyword evidence="2" id="KW-0472">Membrane</keyword>
<dbReference type="VEuPathDB" id="CryptoDB:Cvel_1664"/>
<dbReference type="AlphaFoldDB" id="A0A0G4I1S0"/>
<proteinExistence type="predicted"/>
<feature type="domain" description="Acyltransferase 3" evidence="3">
    <location>
        <begin position="81"/>
        <end position="422"/>
    </location>
</feature>
<sequence length="465" mass="49470">MQKVAMTIWAAALTVAAIVAILLANVFAGFGISLSMILAAVLWTGVLLSTYVWAPAIPSGSDAESAVPEKPKNKPGGGRQVWVDSLKTFLMCLVVVGHSGVAFLGLGWYLTIGWYPNFYRAIGTAVFVLVKSFAVPLFFFISGTFAPSSCDKKGPSAFLKTLVWRMSLPFFVFTFIVDAGLNTAANSAFRDPPLPISYLPSLGVTWFLLWLMLFSSVYAHLEGPKMFMDLPSIGTLNLISFGVSVLQLGVDVTLGIFAASPAFMGMPLVGPGNGLHNALWYAGGTLAGRNGWLSDRLPRGMRTVSAGVAGVSAVLVFVAALLLLPENPVINVGGDPSLLFFLFVIVCQVLLAPAGICLGVLAIDLFQQLCTDQEGILNRLAPFSYGVFLLHSWVVVVITFSFIKIYEGATGTDISWPDGPGGSTTRLSNDGVLFGGFLYTAVLSLGASVLLTFLVRLIPGVKSFL</sequence>
<feature type="transmembrane region" description="Helical" evidence="2">
    <location>
        <begin position="7"/>
        <end position="28"/>
    </location>
</feature>
<feature type="transmembrane region" description="Helical" evidence="2">
    <location>
        <begin position="118"/>
        <end position="141"/>
    </location>
</feature>
<feature type="transmembrane region" description="Helical" evidence="2">
    <location>
        <begin position="162"/>
        <end position="181"/>
    </location>
</feature>
<dbReference type="PANTHER" id="PTHR36927:SF1">
    <property type="entry name" value="MDO-LIKE PROTEIN"/>
    <property type="match status" value="1"/>
</dbReference>
<feature type="region of interest" description="Disordered" evidence="1">
    <location>
        <begin position="59"/>
        <end position="78"/>
    </location>
</feature>
<dbReference type="InterPro" id="IPR050623">
    <property type="entry name" value="Glucan_succinyl_AcylTrfase"/>
</dbReference>
<protein>
    <recommendedName>
        <fullName evidence="3">Acyltransferase 3 domain-containing protein</fullName>
    </recommendedName>
</protein>
<organism evidence="4">
    <name type="scientific">Chromera velia CCMP2878</name>
    <dbReference type="NCBI Taxonomy" id="1169474"/>
    <lineage>
        <taxon>Eukaryota</taxon>
        <taxon>Sar</taxon>
        <taxon>Alveolata</taxon>
        <taxon>Colpodellida</taxon>
        <taxon>Chromeraceae</taxon>
        <taxon>Chromera</taxon>
    </lineage>
</organism>
<evidence type="ECO:0000256" key="1">
    <source>
        <dbReference type="SAM" id="MobiDB-lite"/>
    </source>
</evidence>
<name>A0A0G4I1S0_9ALVE</name>
<keyword evidence="2" id="KW-0812">Transmembrane</keyword>
<feature type="transmembrane region" description="Helical" evidence="2">
    <location>
        <begin position="89"/>
        <end position="112"/>
    </location>
</feature>
<accession>A0A0G4I1S0</accession>
<keyword evidence="2" id="KW-1133">Transmembrane helix</keyword>
<feature type="transmembrane region" description="Helical" evidence="2">
    <location>
        <begin position="201"/>
        <end position="221"/>
    </location>
</feature>